<dbReference type="GO" id="GO:0004553">
    <property type="term" value="F:hydrolase activity, hydrolyzing O-glycosyl compounds"/>
    <property type="evidence" value="ECO:0007669"/>
    <property type="project" value="TreeGrafter"/>
</dbReference>
<evidence type="ECO:0000256" key="3">
    <source>
        <dbReference type="ARBA" id="ARBA00022679"/>
    </source>
</evidence>
<gene>
    <name evidence="9" type="ordered locus">Hhal_0346</name>
</gene>
<evidence type="ECO:0000259" key="8">
    <source>
        <dbReference type="Pfam" id="PF03636"/>
    </source>
</evidence>
<dbReference type="InterPro" id="IPR005196">
    <property type="entry name" value="Glyco_hydro_65_N"/>
</dbReference>
<name>A1WTX8_HALHL</name>
<dbReference type="Pfam" id="PF03632">
    <property type="entry name" value="Glyco_hydro_65m"/>
    <property type="match status" value="1"/>
</dbReference>
<dbReference type="PANTHER" id="PTHR11051">
    <property type="entry name" value="GLYCOSYL HYDROLASE-RELATED"/>
    <property type="match status" value="1"/>
</dbReference>
<accession>A1WTX8</accession>
<keyword evidence="3 9" id="KW-0808">Transferase</keyword>
<dbReference type="GO" id="GO:0050503">
    <property type="term" value="F:trehalose 6-phosphate phosphorylase activity"/>
    <property type="evidence" value="ECO:0007669"/>
    <property type="project" value="UniProtKB-EC"/>
</dbReference>
<evidence type="ECO:0000256" key="1">
    <source>
        <dbReference type="ARBA" id="ARBA00006768"/>
    </source>
</evidence>
<dbReference type="InterPro" id="IPR005195">
    <property type="entry name" value="Glyco_hydro_65_M"/>
</dbReference>
<evidence type="ECO:0000313" key="10">
    <source>
        <dbReference type="Proteomes" id="UP000000647"/>
    </source>
</evidence>
<evidence type="ECO:0000313" key="9">
    <source>
        <dbReference type="EMBL" id="ABM61140.1"/>
    </source>
</evidence>
<dbReference type="Gene3D" id="1.50.10.10">
    <property type="match status" value="1"/>
</dbReference>
<feature type="binding site" evidence="5">
    <location>
        <begin position="363"/>
        <end position="364"/>
    </location>
    <ligand>
        <name>substrate</name>
    </ligand>
</feature>
<feature type="domain" description="Glycoside hydrolase family 65 C-terminal" evidence="7">
    <location>
        <begin position="732"/>
        <end position="793"/>
    </location>
</feature>
<dbReference type="InterPro" id="IPR012341">
    <property type="entry name" value="6hp_glycosidase-like_sf"/>
</dbReference>
<feature type="domain" description="Glycoside hydrolase family 65 N-terminal" evidence="8">
    <location>
        <begin position="12"/>
        <end position="268"/>
    </location>
</feature>
<keyword evidence="10" id="KW-1185">Reference proteome</keyword>
<dbReference type="Gene3D" id="2.60.420.10">
    <property type="entry name" value="Maltose phosphorylase, domain 3"/>
    <property type="match status" value="1"/>
</dbReference>
<dbReference type="EC" id="2.4.1.216" evidence="9"/>
<dbReference type="STRING" id="349124.Hhal_0346"/>
<dbReference type="eggNOG" id="COG1554">
    <property type="taxonomic scope" value="Bacteria"/>
</dbReference>
<dbReference type="Pfam" id="PF03633">
    <property type="entry name" value="Glyco_hydro_65C"/>
    <property type="match status" value="1"/>
</dbReference>
<dbReference type="PIRSF" id="PIRSF036289">
    <property type="entry name" value="Glycosyl_hydrolase_malt_phosph"/>
    <property type="match status" value="1"/>
</dbReference>
<protein>
    <submittedName>
        <fullName evidence="9">Trehalose 6-phosphate phosphorylase</fullName>
        <ecNumber evidence="9">2.4.1.216</ecNumber>
    </submittedName>
</protein>
<dbReference type="SUPFAM" id="SSF74650">
    <property type="entry name" value="Galactose mutarotase-like"/>
    <property type="match status" value="1"/>
</dbReference>
<dbReference type="KEGG" id="hha:Hhal_0346"/>
<organism evidence="9 10">
    <name type="scientific">Halorhodospira halophila (strain DSM 244 / SL1)</name>
    <name type="common">Ectothiorhodospira halophila (strain DSM 244 / SL1)</name>
    <dbReference type="NCBI Taxonomy" id="349124"/>
    <lineage>
        <taxon>Bacteria</taxon>
        <taxon>Pseudomonadati</taxon>
        <taxon>Pseudomonadota</taxon>
        <taxon>Gammaproteobacteria</taxon>
        <taxon>Chromatiales</taxon>
        <taxon>Ectothiorhodospiraceae</taxon>
        <taxon>Halorhodospira</taxon>
    </lineage>
</organism>
<proteinExistence type="inferred from homology"/>
<reference evidence="10" key="1">
    <citation type="submission" date="2006-12" db="EMBL/GenBank/DDBJ databases">
        <title>Complete sequence of Halorhodospira halophila SL1.</title>
        <authorList>
            <consortium name="US DOE Joint Genome Institute"/>
            <person name="Copeland A."/>
            <person name="Lucas S."/>
            <person name="Lapidus A."/>
            <person name="Barry K."/>
            <person name="Detter J.C."/>
            <person name="Glavina del Rio T."/>
            <person name="Hammon N."/>
            <person name="Israni S."/>
            <person name="Dalin E."/>
            <person name="Tice H."/>
            <person name="Pitluck S."/>
            <person name="Saunders E."/>
            <person name="Brettin T."/>
            <person name="Bruce D."/>
            <person name="Han C."/>
            <person name="Tapia R."/>
            <person name="Schmutz J."/>
            <person name="Larimer F."/>
            <person name="Land M."/>
            <person name="Hauser L."/>
            <person name="Kyrpides N."/>
            <person name="Mikhailova N."/>
            <person name="Hoff W."/>
            <person name="Richardson P."/>
        </authorList>
    </citation>
    <scope>NUCLEOTIDE SEQUENCE [LARGE SCALE GENOMIC DNA]</scope>
    <source>
        <strain evidence="10">DSM 244 / SL1</strain>
    </source>
</reference>
<dbReference type="CAZy" id="GH65">
    <property type="family name" value="Glycoside Hydrolase Family 65"/>
</dbReference>
<feature type="active site" description="Proton donor" evidence="4">
    <location>
        <position position="502"/>
    </location>
</feature>
<dbReference type="AlphaFoldDB" id="A1WTX8"/>
<dbReference type="Gene3D" id="2.70.98.40">
    <property type="entry name" value="Glycoside hydrolase, family 65, N-terminal domain"/>
    <property type="match status" value="1"/>
</dbReference>
<feature type="domain" description="Glycoside hydrolase family 65 central catalytic" evidence="6">
    <location>
        <begin position="326"/>
        <end position="722"/>
    </location>
</feature>
<dbReference type="SUPFAM" id="SSF48208">
    <property type="entry name" value="Six-hairpin glycosidases"/>
    <property type="match status" value="1"/>
</dbReference>
<sequence>MTLPETEGWQLTYQGWLPEQQQHREAICVLGNGRFATRGAFEGAAPGDTHYPGTYMAGGYNRRTSTVSGRGVENEDLVNLPNWLCLNFRPAEGDWLDFDTVEWLDYRQTLDLRHGVLTWHLHFRDPAGRETRLTSRRLMHMGDSHLAAIHWELEPVNWTGALHIRSGIDGGVENLGVARYRALETRHLDVLATEFFSDEAVLLRSMTNQSRIDLANAARTRAWQADGRGPEARERVETDAYLGHDLTLQAEPGQPIRVEKVAALYSGRDRAICEPGIDATAAVERAPGFDELLRSHAKAWERYWRGWDVTLHTDNNGDAEEQTVLRLHIFHLLQTTSLHTTDLDVGVPARGLHGEAYRGHIFWDELFILPLLNLHSPEISRALLMYRYRRLPEARRAASAEGLRGAMYPWQSGSSGREETQTLHLNPASGRWLPDDTHRQRHVNAAIAHNIWRYYEVSGDTDFMAFAGAEMILSIAQFWASLATYNPERQRYEIHGVVGPDEFHTRYPDSDTIGLSNNAYTNVMAAWCLHIAEQALEVIGPTPRNELLDRLEIDQAELARWQEIGQRMFIPFHGDGIISQFEGYEQLEELDWAGYRERYGNIQRLDRILEAEGEDINRYQASKQADLLMLFYLFPRQQIESLLAEMGYELDAEAIPRNIAYYEARTSHGSTLSNIVHSWVLARSDRQRSWDLFGNALISDLGDSQGGTTKEGIHLGAMAGTVDLALRGYTGMEPQDGVLWLDPMLPDGLHEVEHKIHYRGHWIHLVINHTRLTLRLEEGPWPPVRIGYRDRIHDLHQGETLELAYER</sequence>
<dbReference type="InterPro" id="IPR011013">
    <property type="entry name" value="Gal_mutarotase_sf_dom"/>
</dbReference>
<keyword evidence="2 9" id="KW-0328">Glycosyltransferase</keyword>
<evidence type="ECO:0000256" key="4">
    <source>
        <dbReference type="PIRSR" id="PIRSR036289-50"/>
    </source>
</evidence>
<evidence type="ECO:0000256" key="5">
    <source>
        <dbReference type="PIRSR" id="PIRSR036289-51"/>
    </source>
</evidence>
<dbReference type="RefSeq" id="WP_011813163.1">
    <property type="nucleotide sequence ID" value="NC_008789.1"/>
</dbReference>
<dbReference type="Pfam" id="PF03636">
    <property type="entry name" value="Glyco_hydro_65N"/>
    <property type="match status" value="1"/>
</dbReference>
<evidence type="ECO:0000256" key="2">
    <source>
        <dbReference type="ARBA" id="ARBA00022676"/>
    </source>
</evidence>
<dbReference type="GO" id="GO:0005975">
    <property type="term" value="P:carbohydrate metabolic process"/>
    <property type="evidence" value="ECO:0007669"/>
    <property type="project" value="InterPro"/>
</dbReference>
<dbReference type="InterPro" id="IPR005194">
    <property type="entry name" value="Glyco_hydro_65_C"/>
</dbReference>
<comment type="similarity">
    <text evidence="1">Belongs to the glycosyl hydrolase 65 family.</text>
</comment>
<dbReference type="InterPro" id="IPR008928">
    <property type="entry name" value="6-hairpin_glycosidase_sf"/>
</dbReference>
<reference evidence="9 10" key="2">
    <citation type="journal article" date="2013" name="Stand. Genomic Sci.">
        <title>Complete genome sequence of Halorhodospira halophila SL1.</title>
        <authorList>
            <person name="Challacombe J.F."/>
            <person name="Majid S."/>
            <person name="Deole R."/>
            <person name="Brettin T.S."/>
            <person name="Bruce D."/>
            <person name="Delano S.F."/>
            <person name="Detter J.C."/>
            <person name="Gleasner C.D."/>
            <person name="Han C.S."/>
            <person name="Misra M."/>
            <person name="Reitenga K.G."/>
            <person name="Mikhailova N."/>
            <person name="Woyke T."/>
            <person name="Pitluck S."/>
            <person name="Nolan M."/>
            <person name="Land M.L."/>
            <person name="Saunders E."/>
            <person name="Tapia R."/>
            <person name="Lapidus A."/>
            <person name="Ivanova N."/>
            <person name="Hoff W.D."/>
        </authorList>
    </citation>
    <scope>NUCLEOTIDE SEQUENCE [LARGE SCALE GENOMIC DNA]</scope>
    <source>
        <strain evidence="10">DSM 244 / SL1</strain>
    </source>
</reference>
<dbReference type="GO" id="GO:0030246">
    <property type="term" value="F:carbohydrate binding"/>
    <property type="evidence" value="ECO:0007669"/>
    <property type="project" value="InterPro"/>
</dbReference>
<dbReference type="EMBL" id="CP000544">
    <property type="protein sequence ID" value="ABM61140.1"/>
    <property type="molecule type" value="Genomic_DNA"/>
</dbReference>
<dbReference type="InterPro" id="IPR037018">
    <property type="entry name" value="GH65_N"/>
</dbReference>
<dbReference type="OrthoDB" id="9816160at2"/>
<evidence type="ECO:0000259" key="7">
    <source>
        <dbReference type="Pfam" id="PF03633"/>
    </source>
</evidence>
<dbReference type="FunFam" id="1.50.10.10:FF:000053">
    <property type="entry name" value="Putative glycosyl hydrolase"/>
    <property type="match status" value="1"/>
</dbReference>
<dbReference type="Proteomes" id="UP000000647">
    <property type="component" value="Chromosome"/>
</dbReference>
<feature type="binding site" evidence="5">
    <location>
        <begin position="623"/>
        <end position="624"/>
    </location>
    <ligand>
        <name>substrate</name>
    </ligand>
</feature>
<dbReference type="InterPro" id="IPR017045">
    <property type="entry name" value="Malt_Pase/Glycosyl_Hdrlase"/>
</dbReference>
<dbReference type="PANTHER" id="PTHR11051:SF8">
    <property type="entry name" value="PROTEIN-GLUCOSYLGALACTOSYLHYDROXYLYSINE GLUCOSIDASE"/>
    <property type="match status" value="1"/>
</dbReference>
<evidence type="ECO:0000259" key="6">
    <source>
        <dbReference type="Pfam" id="PF03632"/>
    </source>
</evidence>
<dbReference type="HOGENOM" id="CLU_006285_1_1_6"/>